<evidence type="ECO:0000313" key="1">
    <source>
        <dbReference type="EMBL" id="GIG85070.1"/>
    </source>
</evidence>
<evidence type="ECO:0000313" key="2">
    <source>
        <dbReference type="Proteomes" id="UP000646749"/>
    </source>
</evidence>
<dbReference type="EMBL" id="BONW01000001">
    <property type="protein sequence ID" value="GIG85070.1"/>
    <property type="molecule type" value="Genomic_DNA"/>
</dbReference>
<comment type="caution">
    <text evidence="1">The sequence shown here is derived from an EMBL/GenBank/DDBJ whole genome shotgun (WGS) entry which is preliminary data.</text>
</comment>
<keyword evidence="2" id="KW-1185">Reference proteome</keyword>
<protein>
    <submittedName>
        <fullName evidence="1">Uncharacterized protein</fullName>
    </submittedName>
</protein>
<name>A0ABQ4DRI4_9ACTN</name>
<reference evidence="1 2" key="1">
    <citation type="submission" date="2021-01" db="EMBL/GenBank/DDBJ databases">
        <title>Whole genome shotgun sequence of Plantactinospora endophytica NBRC 110450.</title>
        <authorList>
            <person name="Komaki H."/>
            <person name="Tamura T."/>
        </authorList>
    </citation>
    <scope>NUCLEOTIDE SEQUENCE [LARGE SCALE GENOMIC DNA]</scope>
    <source>
        <strain evidence="1 2">NBRC 110450</strain>
    </source>
</reference>
<organism evidence="1 2">
    <name type="scientific">Plantactinospora endophytica</name>
    <dbReference type="NCBI Taxonomy" id="673535"/>
    <lineage>
        <taxon>Bacteria</taxon>
        <taxon>Bacillati</taxon>
        <taxon>Actinomycetota</taxon>
        <taxon>Actinomycetes</taxon>
        <taxon>Micromonosporales</taxon>
        <taxon>Micromonosporaceae</taxon>
        <taxon>Plantactinospora</taxon>
    </lineage>
</organism>
<proteinExistence type="predicted"/>
<sequence>MDRPLLRVSERRPARLSRRWLPPLVLVLVLVPVPEECYSAVSWIAWRKTRERCA</sequence>
<accession>A0ABQ4DRI4</accession>
<gene>
    <name evidence="1" type="ORF">Pen02_00060</name>
</gene>
<dbReference type="Proteomes" id="UP000646749">
    <property type="component" value="Unassembled WGS sequence"/>
</dbReference>